<proteinExistence type="predicted"/>
<sequence>MYGIHSGGAAKEPGAGGTWKPPMPMGSFGGAGGPDPIKGGGGGGGAHGVGGGGAMPGSGGGGGGGAPPEFVNTKLSEFILEVDSEVHVIDTVYHNVDKLHACHLLNKKLDRRRDKRSTARRGSLSGRGWGGAGGPTLP</sequence>
<evidence type="ECO:0000313" key="3">
    <source>
        <dbReference type="Proteomes" id="UP000324222"/>
    </source>
</evidence>
<feature type="compositionally biased region" description="Gly residues" evidence="1">
    <location>
        <begin position="27"/>
        <end position="66"/>
    </location>
</feature>
<evidence type="ECO:0000313" key="2">
    <source>
        <dbReference type="EMBL" id="MPC19599.1"/>
    </source>
</evidence>
<reference evidence="2 3" key="1">
    <citation type="submission" date="2019-05" db="EMBL/GenBank/DDBJ databases">
        <title>Another draft genome of Portunus trituberculatus and its Hox gene families provides insights of decapod evolution.</title>
        <authorList>
            <person name="Jeong J.-H."/>
            <person name="Song I."/>
            <person name="Kim S."/>
            <person name="Choi T."/>
            <person name="Kim D."/>
            <person name="Ryu S."/>
            <person name="Kim W."/>
        </authorList>
    </citation>
    <scope>NUCLEOTIDE SEQUENCE [LARGE SCALE GENOMIC DNA]</scope>
    <source>
        <tissue evidence="2">Muscle</tissue>
    </source>
</reference>
<evidence type="ECO:0000256" key="1">
    <source>
        <dbReference type="SAM" id="MobiDB-lite"/>
    </source>
</evidence>
<feature type="compositionally biased region" description="Gly residues" evidence="1">
    <location>
        <begin position="125"/>
        <end position="138"/>
    </location>
</feature>
<keyword evidence="3" id="KW-1185">Reference proteome</keyword>
<feature type="region of interest" description="Disordered" evidence="1">
    <location>
        <begin position="1"/>
        <end position="69"/>
    </location>
</feature>
<name>A0A5B7DEE5_PORTR</name>
<comment type="caution">
    <text evidence="2">The sequence shown here is derived from an EMBL/GenBank/DDBJ whole genome shotgun (WGS) entry which is preliminary data.</text>
</comment>
<gene>
    <name evidence="2" type="ORF">E2C01_012516</name>
</gene>
<feature type="region of interest" description="Disordered" evidence="1">
    <location>
        <begin position="110"/>
        <end position="138"/>
    </location>
</feature>
<dbReference type="Proteomes" id="UP000324222">
    <property type="component" value="Unassembled WGS sequence"/>
</dbReference>
<dbReference type="AlphaFoldDB" id="A0A5B7DEE5"/>
<accession>A0A5B7DEE5</accession>
<dbReference type="EMBL" id="VSRR010000784">
    <property type="protein sequence ID" value="MPC19599.1"/>
    <property type="molecule type" value="Genomic_DNA"/>
</dbReference>
<protein>
    <submittedName>
        <fullName evidence="2">Uncharacterized protein</fullName>
    </submittedName>
</protein>
<organism evidence="2 3">
    <name type="scientific">Portunus trituberculatus</name>
    <name type="common">Swimming crab</name>
    <name type="synonym">Neptunus trituberculatus</name>
    <dbReference type="NCBI Taxonomy" id="210409"/>
    <lineage>
        <taxon>Eukaryota</taxon>
        <taxon>Metazoa</taxon>
        <taxon>Ecdysozoa</taxon>
        <taxon>Arthropoda</taxon>
        <taxon>Crustacea</taxon>
        <taxon>Multicrustacea</taxon>
        <taxon>Malacostraca</taxon>
        <taxon>Eumalacostraca</taxon>
        <taxon>Eucarida</taxon>
        <taxon>Decapoda</taxon>
        <taxon>Pleocyemata</taxon>
        <taxon>Brachyura</taxon>
        <taxon>Eubrachyura</taxon>
        <taxon>Portunoidea</taxon>
        <taxon>Portunidae</taxon>
        <taxon>Portuninae</taxon>
        <taxon>Portunus</taxon>
    </lineage>
</organism>